<dbReference type="NCBIfam" id="TIGR00158">
    <property type="entry name" value="L9"/>
    <property type="match status" value="1"/>
</dbReference>
<dbReference type="Gene3D" id="3.40.5.10">
    <property type="entry name" value="Ribosomal protein L9, N-terminal domain"/>
    <property type="match status" value="1"/>
</dbReference>
<dbReference type="Gene3D" id="3.10.430.100">
    <property type="entry name" value="Ribosomal protein L9, C-terminal domain"/>
    <property type="match status" value="1"/>
</dbReference>
<keyword evidence="3 8" id="KW-0699">rRNA-binding</keyword>
<keyword evidence="6 8" id="KW-0687">Ribonucleoprotein</keyword>
<evidence type="ECO:0000259" key="9">
    <source>
        <dbReference type="PROSITE" id="PS00651"/>
    </source>
</evidence>
<dbReference type="Proteomes" id="UP000622610">
    <property type="component" value="Unassembled WGS sequence"/>
</dbReference>
<reference evidence="10" key="2">
    <citation type="submission" date="2020-09" db="EMBL/GenBank/DDBJ databases">
        <authorList>
            <person name="Sun Q."/>
            <person name="Sedlacek I."/>
        </authorList>
    </citation>
    <scope>NUCLEOTIDE SEQUENCE</scope>
    <source>
        <strain evidence="10">CCM 8433</strain>
    </source>
</reference>
<name>A0A917N556_9ENTE</name>
<dbReference type="HAMAP" id="MF_00503">
    <property type="entry name" value="Ribosomal_bL9"/>
    <property type="match status" value="1"/>
</dbReference>
<dbReference type="InterPro" id="IPR009027">
    <property type="entry name" value="Ribosomal_bL9/RNase_H1_N"/>
</dbReference>
<dbReference type="GO" id="GO:1990904">
    <property type="term" value="C:ribonucleoprotein complex"/>
    <property type="evidence" value="ECO:0007669"/>
    <property type="project" value="UniProtKB-KW"/>
</dbReference>
<reference evidence="10" key="1">
    <citation type="journal article" date="2014" name="Int. J. Syst. Evol. Microbiol.">
        <title>Complete genome sequence of Corynebacterium casei LMG S-19264T (=DSM 44701T), isolated from a smear-ripened cheese.</title>
        <authorList>
            <consortium name="US DOE Joint Genome Institute (JGI-PGF)"/>
            <person name="Walter F."/>
            <person name="Albersmeier A."/>
            <person name="Kalinowski J."/>
            <person name="Ruckert C."/>
        </authorList>
    </citation>
    <scope>NUCLEOTIDE SEQUENCE</scope>
    <source>
        <strain evidence="10">CCM 8433</strain>
    </source>
</reference>
<evidence type="ECO:0000256" key="7">
    <source>
        <dbReference type="ARBA" id="ARBA00035292"/>
    </source>
</evidence>
<sequence length="150" mass="16569">MRVIFLEDVKGKGKKGEVKEVPSGYAQNYLIKNKLAKEATKESLAEVAGKKKAKAKQDAEILQESKELKAQIEAEETVVEIKAKAGEDGRLFGSIPSKQITDALEKQYKIKVDKRKLDLKQPIRGLGTVEVSAKLHQEVTAKIKVKVVQG</sequence>
<proteinExistence type="inferred from homology"/>
<dbReference type="InterPro" id="IPR000244">
    <property type="entry name" value="Ribosomal_bL9"/>
</dbReference>
<evidence type="ECO:0000256" key="5">
    <source>
        <dbReference type="ARBA" id="ARBA00022980"/>
    </source>
</evidence>
<organism evidence="10 11">
    <name type="scientific">Enterococcus alcedinis</name>
    <dbReference type="NCBI Taxonomy" id="1274384"/>
    <lineage>
        <taxon>Bacteria</taxon>
        <taxon>Bacillati</taxon>
        <taxon>Bacillota</taxon>
        <taxon>Bacilli</taxon>
        <taxon>Lactobacillales</taxon>
        <taxon>Enterococcaceae</taxon>
        <taxon>Enterococcus</taxon>
    </lineage>
</organism>
<dbReference type="Pfam" id="PF01281">
    <property type="entry name" value="Ribosomal_L9_N"/>
    <property type="match status" value="1"/>
</dbReference>
<accession>A0A917N556</accession>
<dbReference type="InterPro" id="IPR036791">
    <property type="entry name" value="Ribosomal_bL9_C_sf"/>
</dbReference>
<dbReference type="RefSeq" id="WP_188368265.1">
    <property type="nucleotide sequence ID" value="NZ_BMDT01000011.1"/>
</dbReference>
<evidence type="ECO:0000256" key="1">
    <source>
        <dbReference type="ARBA" id="ARBA00003058"/>
    </source>
</evidence>
<evidence type="ECO:0000256" key="8">
    <source>
        <dbReference type="HAMAP-Rule" id="MF_00503"/>
    </source>
</evidence>
<dbReference type="SUPFAM" id="SSF55658">
    <property type="entry name" value="L9 N-domain-like"/>
    <property type="match status" value="1"/>
</dbReference>
<dbReference type="Pfam" id="PF03948">
    <property type="entry name" value="Ribosomal_L9_C"/>
    <property type="match status" value="1"/>
</dbReference>
<dbReference type="GO" id="GO:0006412">
    <property type="term" value="P:translation"/>
    <property type="evidence" value="ECO:0007669"/>
    <property type="project" value="UniProtKB-UniRule"/>
</dbReference>
<comment type="function">
    <text evidence="1 8">Binds to the 23S rRNA.</text>
</comment>
<dbReference type="GO" id="GO:0005840">
    <property type="term" value="C:ribosome"/>
    <property type="evidence" value="ECO:0007669"/>
    <property type="project" value="UniProtKB-KW"/>
</dbReference>
<dbReference type="SUPFAM" id="SSF55653">
    <property type="entry name" value="Ribosomal protein L9 C-domain"/>
    <property type="match status" value="1"/>
</dbReference>
<dbReference type="AlphaFoldDB" id="A0A917N556"/>
<dbReference type="InterPro" id="IPR020594">
    <property type="entry name" value="Ribosomal_bL9_bac/chp"/>
</dbReference>
<keyword evidence="5 8" id="KW-0689">Ribosomal protein</keyword>
<evidence type="ECO:0000256" key="6">
    <source>
        <dbReference type="ARBA" id="ARBA00023274"/>
    </source>
</evidence>
<dbReference type="EMBL" id="BMDT01000011">
    <property type="protein sequence ID" value="GGI66438.1"/>
    <property type="molecule type" value="Genomic_DNA"/>
</dbReference>
<gene>
    <name evidence="8 10" type="primary">rplI</name>
    <name evidence="10" type="ORF">GCM10011482_20920</name>
</gene>
<keyword evidence="11" id="KW-1185">Reference proteome</keyword>
<dbReference type="InterPro" id="IPR020069">
    <property type="entry name" value="Ribosomal_bL9_C"/>
</dbReference>
<dbReference type="FunFam" id="3.40.5.10:FF:000002">
    <property type="entry name" value="50S ribosomal protein L9"/>
    <property type="match status" value="1"/>
</dbReference>
<dbReference type="InterPro" id="IPR020070">
    <property type="entry name" value="Ribosomal_bL9_N"/>
</dbReference>
<comment type="caution">
    <text evidence="10">The sequence shown here is derived from an EMBL/GenBank/DDBJ whole genome shotgun (WGS) entry which is preliminary data.</text>
</comment>
<dbReference type="PROSITE" id="PS00651">
    <property type="entry name" value="RIBOSOMAL_L9"/>
    <property type="match status" value="1"/>
</dbReference>
<dbReference type="InterPro" id="IPR036935">
    <property type="entry name" value="Ribosomal_bL9_N_sf"/>
</dbReference>
<dbReference type="GO" id="GO:0019843">
    <property type="term" value="F:rRNA binding"/>
    <property type="evidence" value="ECO:0007669"/>
    <property type="project" value="UniProtKB-UniRule"/>
</dbReference>
<dbReference type="FunFam" id="3.10.430.100:FF:000002">
    <property type="entry name" value="50S ribosomal protein L9"/>
    <property type="match status" value="1"/>
</dbReference>
<evidence type="ECO:0000256" key="4">
    <source>
        <dbReference type="ARBA" id="ARBA00022884"/>
    </source>
</evidence>
<evidence type="ECO:0000313" key="10">
    <source>
        <dbReference type="EMBL" id="GGI66438.1"/>
    </source>
</evidence>
<protein>
    <recommendedName>
        <fullName evidence="7 8">Large ribosomal subunit protein bL9</fullName>
    </recommendedName>
</protein>
<keyword evidence="4 8" id="KW-0694">RNA-binding</keyword>
<comment type="similarity">
    <text evidence="2 8">Belongs to the bacterial ribosomal protein bL9 family.</text>
</comment>
<evidence type="ECO:0000313" key="11">
    <source>
        <dbReference type="Proteomes" id="UP000622610"/>
    </source>
</evidence>
<feature type="domain" description="Ribosomal protein L9" evidence="9">
    <location>
        <begin position="13"/>
        <end position="40"/>
    </location>
</feature>
<dbReference type="PANTHER" id="PTHR21368">
    <property type="entry name" value="50S RIBOSOMAL PROTEIN L9"/>
    <property type="match status" value="1"/>
</dbReference>
<dbReference type="GO" id="GO:0003735">
    <property type="term" value="F:structural constituent of ribosome"/>
    <property type="evidence" value="ECO:0007669"/>
    <property type="project" value="InterPro"/>
</dbReference>
<evidence type="ECO:0000256" key="3">
    <source>
        <dbReference type="ARBA" id="ARBA00022730"/>
    </source>
</evidence>
<evidence type="ECO:0000256" key="2">
    <source>
        <dbReference type="ARBA" id="ARBA00010605"/>
    </source>
</evidence>